<dbReference type="CDD" id="cd00483">
    <property type="entry name" value="HPPK"/>
    <property type="match status" value="1"/>
</dbReference>
<organism evidence="14 15">
    <name type="scientific">Aerosticca soli</name>
    <dbReference type="NCBI Taxonomy" id="2010829"/>
    <lineage>
        <taxon>Bacteria</taxon>
        <taxon>Pseudomonadati</taxon>
        <taxon>Pseudomonadota</taxon>
        <taxon>Gammaproteobacteria</taxon>
        <taxon>Lysobacterales</taxon>
        <taxon>Rhodanobacteraceae</taxon>
        <taxon>Aerosticca</taxon>
    </lineage>
</organism>
<feature type="domain" description="7,8-dihydro-6-hydroxymethylpterin-pyrophosphokinase" evidence="13">
    <location>
        <begin position="5"/>
        <end position="127"/>
    </location>
</feature>
<dbReference type="PANTHER" id="PTHR43071">
    <property type="entry name" value="2-AMINO-4-HYDROXY-6-HYDROXYMETHYLDIHYDROPTERIDINE PYROPHOSPHOKINASE"/>
    <property type="match status" value="1"/>
</dbReference>
<dbReference type="GO" id="GO:0005524">
    <property type="term" value="F:ATP binding"/>
    <property type="evidence" value="ECO:0007669"/>
    <property type="project" value="UniProtKB-KW"/>
</dbReference>
<evidence type="ECO:0000256" key="6">
    <source>
        <dbReference type="ARBA" id="ARBA00022741"/>
    </source>
</evidence>
<dbReference type="OrthoDB" id="9790168at2"/>
<gene>
    <name evidence="14" type="ORF">ALSL_2651</name>
</gene>
<keyword evidence="7 14" id="KW-0418">Kinase</keyword>
<dbReference type="Proteomes" id="UP000270530">
    <property type="component" value="Chromosome"/>
</dbReference>
<dbReference type="RefSeq" id="WP_126539819.1">
    <property type="nucleotide sequence ID" value="NZ_AP018560.1"/>
</dbReference>
<dbReference type="UniPathway" id="UPA00077">
    <property type="reaction ID" value="UER00155"/>
</dbReference>
<dbReference type="AlphaFoldDB" id="A0A2Z6E804"/>
<evidence type="ECO:0000256" key="9">
    <source>
        <dbReference type="ARBA" id="ARBA00022909"/>
    </source>
</evidence>
<evidence type="ECO:0000256" key="2">
    <source>
        <dbReference type="ARBA" id="ARBA00005810"/>
    </source>
</evidence>
<reference evidence="15" key="2">
    <citation type="submission" date="2018-06" db="EMBL/GenBank/DDBJ databases">
        <title>Genome sequence of Rhodanobacteraceae bacterium strain Dysh456.</title>
        <authorList>
            <person name="Fukui M."/>
        </authorList>
    </citation>
    <scope>NUCLEOTIDE SEQUENCE [LARGE SCALE GENOMIC DNA]</scope>
    <source>
        <strain evidence="15">Dysh456</strain>
    </source>
</reference>
<comment type="function">
    <text evidence="10">Catalyzes the transfer of pyrophosphate from adenosine triphosphate (ATP) to 6-hydroxymethyl-7,8-dihydropterin, an enzymatic step in folate biosynthesis pathway.</text>
</comment>
<keyword evidence="5" id="KW-0808">Transferase</keyword>
<dbReference type="InterPro" id="IPR035907">
    <property type="entry name" value="Hppk_sf"/>
</dbReference>
<evidence type="ECO:0000256" key="12">
    <source>
        <dbReference type="ARBA" id="ARBA00033413"/>
    </source>
</evidence>
<evidence type="ECO:0000256" key="10">
    <source>
        <dbReference type="ARBA" id="ARBA00029409"/>
    </source>
</evidence>
<name>A0A2Z6E804_9GAMM</name>
<dbReference type="GO" id="GO:0046654">
    <property type="term" value="P:tetrahydrofolate biosynthetic process"/>
    <property type="evidence" value="ECO:0007669"/>
    <property type="project" value="UniProtKB-UniPathway"/>
</dbReference>
<dbReference type="NCBIfam" id="TIGR01498">
    <property type="entry name" value="folK"/>
    <property type="match status" value="1"/>
</dbReference>
<protein>
    <recommendedName>
        <fullName evidence="4">2-amino-4-hydroxy-6-hydroxymethyldihydropteridine pyrophosphokinase</fullName>
        <ecNumber evidence="3">2.7.6.3</ecNumber>
    </recommendedName>
    <alternativeName>
        <fullName evidence="11">6-hydroxymethyl-7,8-dihydropterin pyrophosphokinase</fullName>
    </alternativeName>
    <alternativeName>
        <fullName evidence="12">7,8-dihydro-6-hydroxymethylpterin-pyrophosphokinase</fullName>
    </alternativeName>
</protein>
<evidence type="ECO:0000256" key="8">
    <source>
        <dbReference type="ARBA" id="ARBA00022840"/>
    </source>
</evidence>
<comment type="similarity">
    <text evidence="2">Belongs to the HPPK family.</text>
</comment>
<evidence type="ECO:0000256" key="3">
    <source>
        <dbReference type="ARBA" id="ARBA00013253"/>
    </source>
</evidence>
<evidence type="ECO:0000256" key="4">
    <source>
        <dbReference type="ARBA" id="ARBA00016218"/>
    </source>
</evidence>
<dbReference type="GO" id="GO:0016301">
    <property type="term" value="F:kinase activity"/>
    <property type="evidence" value="ECO:0007669"/>
    <property type="project" value="UniProtKB-KW"/>
</dbReference>
<dbReference type="EMBL" id="AP018560">
    <property type="protein sequence ID" value="BBD81275.1"/>
    <property type="molecule type" value="Genomic_DNA"/>
</dbReference>
<dbReference type="EC" id="2.7.6.3" evidence="3"/>
<dbReference type="PANTHER" id="PTHR43071:SF1">
    <property type="entry name" value="2-AMINO-4-HYDROXY-6-HYDROXYMETHYLDIHYDROPTERIDINE PYROPHOSPHOKINASE"/>
    <property type="match status" value="1"/>
</dbReference>
<keyword evidence="6" id="KW-0547">Nucleotide-binding</keyword>
<evidence type="ECO:0000256" key="1">
    <source>
        <dbReference type="ARBA" id="ARBA00005051"/>
    </source>
</evidence>
<dbReference type="InterPro" id="IPR000550">
    <property type="entry name" value="Hppk"/>
</dbReference>
<dbReference type="Gene3D" id="3.30.70.560">
    <property type="entry name" value="7,8-Dihydro-6-hydroxymethylpterin-pyrophosphokinase HPPK"/>
    <property type="match status" value="1"/>
</dbReference>
<evidence type="ECO:0000256" key="7">
    <source>
        <dbReference type="ARBA" id="ARBA00022777"/>
    </source>
</evidence>
<comment type="pathway">
    <text evidence="1">Cofactor biosynthesis; tetrahydrofolate biosynthesis; 2-amino-4-hydroxy-6-hydroxymethyl-7,8-dihydropteridine diphosphate from 7,8-dihydroneopterin triphosphate: step 4/4.</text>
</comment>
<proteinExistence type="inferred from homology"/>
<reference evidence="15" key="1">
    <citation type="submission" date="2018-04" db="EMBL/GenBank/DDBJ databases">
        <authorList>
            <person name="Watanabe M."/>
            <person name="Kojima H."/>
        </authorList>
    </citation>
    <scope>NUCLEOTIDE SEQUENCE [LARGE SCALE GENOMIC DNA]</scope>
    <source>
        <strain evidence="15">Dysh456</strain>
    </source>
</reference>
<evidence type="ECO:0000313" key="14">
    <source>
        <dbReference type="EMBL" id="BBD81275.1"/>
    </source>
</evidence>
<evidence type="ECO:0000313" key="15">
    <source>
        <dbReference type="Proteomes" id="UP000270530"/>
    </source>
</evidence>
<sequence>MARAYLSLGSNVEPRRHLRAALAALRERFGPLVVSPAYRSRAVGFDGPDFINLAVALDSDLAPAELDAWLHGLEDRLGRRRDGPRYADRTLDIDLLAWVGDDGRIRMAPRPELAHAFVLRPLAEIAPQLRLPDDDRSLAERWAAFAQACEPLTPVSLDDDADDALTR</sequence>
<keyword evidence="9" id="KW-0289">Folate biosynthesis</keyword>
<dbReference type="GO" id="GO:0046656">
    <property type="term" value="P:folic acid biosynthetic process"/>
    <property type="evidence" value="ECO:0007669"/>
    <property type="project" value="UniProtKB-KW"/>
</dbReference>
<evidence type="ECO:0000259" key="13">
    <source>
        <dbReference type="Pfam" id="PF01288"/>
    </source>
</evidence>
<keyword evidence="8" id="KW-0067">ATP-binding</keyword>
<evidence type="ECO:0000256" key="11">
    <source>
        <dbReference type="ARBA" id="ARBA00029766"/>
    </source>
</evidence>
<dbReference type="GO" id="GO:0003848">
    <property type="term" value="F:2-amino-4-hydroxy-6-hydroxymethyldihydropteridine diphosphokinase activity"/>
    <property type="evidence" value="ECO:0007669"/>
    <property type="project" value="UniProtKB-EC"/>
</dbReference>
<keyword evidence="15" id="KW-1185">Reference proteome</keyword>
<accession>A0A2Z6E804</accession>
<dbReference type="KEGG" id="rbd:ALSL_2651"/>
<dbReference type="Pfam" id="PF01288">
    <property type="entry name" value="HPPK"/>
    <property type="match status" value="1"/>
</dbReference>
<dbReference type="SUPFAM" id="SSF55083">
    <property type="entry name" value="6-hydroxymethyl-7,8-dihydropterin pyrophosphokinase, HPPK"/>
    <property type="match status" value="1"/>
</dbReference>
<evidence type="ECO:0000256" key="5">
    <source>
        <dbReference type="ARBA" id="ARBA00022679"/>
    </source>
</evidence>